<dbReference type="EMBL" id="FTLG01000091">
    <property type="protein sequence ID" value="SIP73298.1"/>
    <property type="molecule type" value="Genomic_DNA"/>
</dbReference>
<reference evidence="3" key="2">
    <citation type="submission" date="2016-12" db="EMBL/GenBank/DDBJ databases">
        <authorList>
            <person name="Song W.-J."/>
            <person name="Kurnit D.M."/>
        </authorList>
    </citation>
    <scope>NUCLEOTIDE SEQUENCE [LARGE SCALE GENOMIC DNA]</scope>
    <source>
        <strain evidence="3">HGB1681</strain>
    </source>
</reference>
<sequence>MLEQKRWGATPDEWNNFDLLLGLADKLLPIVCNPDAQVSPDSSLKSIGKTPSRYNSSRKVAGIPRWTEKTATDSDIALWSKESDYGFCLRTGWDELALDCDSENENVQAQIQALLMKMFGKLPPRRYRNNSNKCLYMLSVKGEYRKRIHRLEGELGIIELLAQGQQFVAAGTHPSGARIQWDGGLPTDPLEITPEQLEMLWSALAEQLPVTDSTTANVAGQVRDLSISTPNATDETADYLDANGWTLDTGRNGERYIKCPFADGHSIESDTTSTAYFPSSTAGFKVGHFKCLHASCAHRNDGDFLNAIGFGIDDFEDLTAQKSEGESEFTDIDTDMSSHFLERFIYVVKGDQVCDLSRPPYRSIMDMKSFKNLMAPYQFPPVGKGKKEPVPATKKWLENPKKVVAESTGYRPGEGRLIQGLDGWLEINEFYLPPHPKVSNFEKAKNIFLKHMDYLLPNPAQKWFFIARLAWMVQRPARRCPITTLHISVLHGTGRGWVIQLMEAILGSWNCTRAKMDVICANQFHDYLYHSLLCTVDEVKENIDKRYSINDQLRDLLTEPRFEVNNKYGKKITMDIFTSFLFFSNHIDALFLPEEDRRIAVLGGPDFLQDEKYFNPLYQALKDPEFIAQVYWYLMAINLDDFDWQRAPETEERRLMIESSRSDVDTVLFDLIANPPVAAMTYQQIVNYIALEIGLEADINPKRVSNILRSKGLSQANAIKFNGKKERPWLLAKNDKANSNEHIRAELEKCEKLLNVV</sequence>
<evidence type="ECO:0000313" key="2">
    <source>
        <dbReference type="EMBL" id="PHM33308.1"/>
    </source>
</evidence>
<dbReference type="AlphaFoldDB" id="A0A1N6MWP2"/>
<organism evidence="3 4">
    <name type="scientific">Xenorhabdus innexi</name>
    <dbReference type="NCBI Taxonomy" id="290109"/>
    <lineage>
        <taxon>Bacteria</taxon>
        <taxon>Pseudomonadati</taxon>
        <taxon>Pseudomonadota</taxon>
        <taxon>Gammaproteobacteria</taxon>
        <taxon>Enterobacterales</taxon>
        <taxon>Morganellaceae</taxon>
        <taxon>Xenorhabdus</taxon>
    </lineage>
</organism>
<evidence type="ECO:0000313" key="3">
    <source>
        <dbReference type="EMBL" id="SIP73298.1"/>
    </source>
</evidence>
<accession>A0A1N6MWP2</accession>
<reference evidence="2 5" key="3">
    <citation type="journal article" date="2017" name="Nat. Microbiol.">
        <title>Natural product diversity associated with the nematode symbionts Photorhabdus and Xenorhabdus.</title>
        <authorList>
            <person name="Tobias N.J."/>
            <person name="Wolff H."/>
            <person name="Djahanschiri B."/>
            <person name="Grundmann F."/>
            <person name="Kronenwerth M."/>
            <person name="Shi Y.M."/>
            <person name="Simonyi S."/>
            <person name="Grun P."/>
            <person name="Shapiro-Ilan D."/>
            <person name="Pidot S.J."/>
            <person name="Stinear T.P."/>
            <person name="Ebersberger I."/>
            <person name="Bode H.B."/>
        </authorList>
    </citation>
    <scope>NUCLEOTIDE SEQUENCE [LARGE SCALE GENOMIC DNA]</scope>
    <source>
        <strain evidence="2 5">DSM 16336</strain>
    </source>
</reference>
<evidence type="ECO:0000313" key="4">
    <source>
        <dbReference type="Proteomes" id="UP000196435"/>
    </source>
</evidence>
<reference evidence="4" key="1">
    <citation type="submission" date="2016-12" db="EMBL/GenBank/DDBJ databases">
        <authorList>
            <person name="Gaudriault S."/>
        </authorList>
    </citation>
    <scope>NUCLEOTIDE SEQUENCE [LARGE SCALE GENOMIC DNA]</scope>
    <source>
        <strain evidence="4">HGB1681 (deposited as PTA-6826 in the American Type Culture Collection)</strain>
    </source>
</reference>
<dbReference type="Proteomes" id="UP000196435">
    <property type="component" value="Unassembled WGS sequence"/>
</dbReference>
<evidence type="ECO:0000259" key="1">
    <source>
        <dbReference type="Pfam" id="PF19263"/>
    </source>
</evidence>
<evidence type="ECO:0000313" key="5">
    <source>
        <dbReference type="Proteomes" id="UP000224871"/>
    </source>
</evidence>
<dbReference type="InterPro" id="IPR045455">
    <property type="entry name" value="NrS-1_pol-like_helicase"/>
</dbReference>
<dbReference type="EMBL" id="NIBU01000031">
    <property type="protein sequence ID" value="PHM33308.1"/>
    <property type="molecule type" value="Genomic_DNA"/>
</dbReference>
<keyword evidence="5" id="KW-1185">Reference proteome</keyword>
<feature type="domain" description="NrS-1 polymerase-like helicase" evidence="1">
    <location>
        <begin position="490"/>
        <end position="598"/>
    </location>
</feature>
<dbReference type="Pfam" id="PF19263">
    <property type="entry name" value="DUF5906"/>
    <property type="match status" value="1"/>
</dbReference>
<dbReference type="RefSeq" id="WP_086956785.1">
    <property type="nucleotide sequence ID" value="NZ_CAWNQC010000228.1"/>
</dbReference>
<dbReference type="OrthoDB" id="9763644at2"/>
<dbReference type="Proteomes" id="UP000224871">
    <property type="component" value="Unassembled WGS sequence"/>
</dbReference>
<protein>
    <submittedName>
        <fullName evidence="2">DNA primase</fullName>
    </submittedName>
</protein>
<proteinExistence type="predicted"/>
<gene>
    <name evidence="2" type="ORF">Xinn_02565</name>
    <name evidence="3" type="ORF">XIS1_1800021</name>
</gene>
<name>A0A1N6MWP2_9GAMM</name>